<evidence type="ECO:0000259" key="2">
    <source>
        <dbReference type="PROSITE" id="PS50930"/>
    </source>
</evidence>
<dbReference type="PANTHER" id="PTHR37299:SF1">
    <property type="entry name" value="STAGE 0 SPORULATION PROTEIN A HOMOLOG"/>
    <property type="match status" value="1"/>
</dbReference>
<gene>
    <name evidence="3" type="ORF">SAMN05216462_1031</name>
</gene>
<feature type="transmembrane region" description="Helical" evidence="1">
    <location>
        <begin position="12"/>
        <end position="29"/>
    </location>
</feature>
<dbReference type="RefSeq" id="WP_074760536.1">
    <property type="nucleotide sequence ID" value="NZ_FNRF01000002.1"/>
</dbReference>
<evidence type="ECO:0000313" key="3">
    <source>
        <dbReference type="EMBL" id="SEA30242.1"/>
    </source>
</evidence>
<dbReference type="PROSITE" id="PS50930">
    <property type="entry name" value="HTH_LYTTR"/>
    <property type="match status" value="1"/>
</dbReference>
<dbReference type="AlphaFoldDB" id="A0A1H4A3X1"/>
<proteinExistence type="predicted"/>
<dbReference type="Gene3D" id="2.40.50.1020">
    <property type="entry name" value="LytTr DNA-binding domain"/>
    <property type="match status" value="1"/>
</dbReference>
<keyword evidence="1" id="KW-1133">Transmembrane helix</keyword>
<keyword evidence="3" id="KW-0238">DNA-binding</keyword>
<dbReference type="InterPro" id="IPR007492">
    <property type="entry name" value="LytTR_DNA-bd_dom"/>
</dbReference>
<name>A0A1H4A3X1_XYLRU</name>
<dbReference type="InterPro" id="IPR046947">
    <property type="entry name" value="LytR-like"/>
</dbReference>
<dbReference type="GO" id="GO:0003677">
    <property type="term" value="F:DNA binding"/>
    <property type="evidence" value="ECO:0007669"/>
    <property type="project" value="UniProtKB-KW"/>
</dbReference>
<feature type="transmembrane region" description="Helical" evidence="1">
    <location>
        <begin position="84"/>
        <end position="104"/>
    </location>
</feature>
<protein>
    <submittedName>
        <fullName evidence="3">LytTr DNA-binding domain-containing protein</fullName>
    </submittedName>
</protein>
<dbReference type="Pfam" id="PF04397">
    <property type="entry name" value="LytTR"/>
    <property type="match status" value="1"/>
</dbReference>
<keyword evidence="1" id="KW-0812">Transmembrane</keyword>
<feature type="transmembrane region" description="Helical" evidence="1">
    <location>
        <begin position="41"/>
        <end position="63"/>
    </location>
</feature>
<feature type="domain" description="HTH LytTR-type" evidence="2">
    <location>
        <begin position="190"/>
        <end position="298"/>
    </location>
</feature>
<dbReference type="Proteomes" id="UP000182257">
    <property type="component" value="Unassembled WGS sequence"/>
</dbReference>
<evidence type="ECO:0000256" key="1">
    <source>
        <dbReference type="SAM" id="Phobius"/>
    </source>
</evidence>
<dbReference type="SMART" id="SM00850">
    <property type="entry name" value="LytTR"/>
    <property type="match status" value="1"/>
</dbReference>
<dbReference type="EMBL" id="FNRF01000002">
    <property type="protein sequence ID" value="SEA30242.1"/>
    <property type="molecule type" value="Genomic_DNA"/>
</dbReference>
<dbReference type="GO" id="GO:0000156">
    <property type="term" value="F:phosphorelay response regulator activity"/>
    <property type="evidence" value="ECO:0007669"/>
    <property type="project" value="InterPro"/>
</dbReference>
<dbReference type="PANTHER" id="PTHR37299">
    <property type="entry name" value="TRANSCRIPTIONAL REGULATOR-RELATED"/>
    <property type="match status" value="1"/>
</dbReference>
<organism evidence="3 4">
    <name type="scientific">Xylanibacter ruminicola</name>
    <name type="common">Prevotella ruminicola</name>
    <dbReference type="NCBI Taxonomy" id="839"/>
    <lineage>
        <taxon>Bacteria</taxon>
        <taxon>Pseudomonadati</taxon>
        <taxon>Bacteroidota</taxon>
        <taxon>Bacteroidia</taxon>
        <taxon>Bacteroidales</taxon>
        <taxon>Prevotellaceae</taxon>
        <taxon>Xylanibacter</taxon>
    </lineage>
</organism>
<evidence type="ECO:0000313" key="4">
    <source>
        <dbReference type="Proteomes" id="UP000182257"/>
    </source>
</evidence>
<accession>A0A1H4A3X1</accession>
<dbReference type="OrthoDB" id="1118393at2"/>
<feature type="transmembrane region" description="Helical" evidence="1">
    <location>
        <begin position="124"/>
        <end position="149"/>
    </location>
</feature>
<sequence length="301" mass="35315">MKQIPKVIIKDYLIFSIGLFLMIVTLEPFNTRDFIKTTPHAYLWFGLEAISFFVIFMLCEVVTTWRFHLPCDYSMPREYQIRRLLHIFIPCIVLNALFDGEFFSIVSNGWSGWRTIWFDEQGQFSLYCIMCDLMEALFVGSFLLAYMLFVTHLRMQKYVISELQEINSALETEQNYLKPQAEGASSKITISCYRNDTLIVDPQDILYIESMGNYLNVEYFDDSELRQKRLRSTLKDIEDILAPYPYIFRIHRAFMVNINYITQISGNAAGYKVELFSTDKILPVSKSNVSIFKEKIKKHSI</sequence>
<keyword evidence="1" id="KW-0472">Membrane</keyword>
<reference evidence="3 4" key="1">
    <citation type="submission" date="2016-10" db="EMBL/GenBank/DDBJ databases">
        <authorList>
            <person name="de Groot N.N."/>
        </authorList>
    </citation>
    <scope>NUCLEOTIDE SEQUENCE [LARGE SCALE GENOMIC DNA]</scope>
    <source>
        <strain evidence="3 4">D31d</strain>
    </source>
</reference>